<feature type="transmembrane region" description="Helical" evidence="8">
    <location>
        <begin position="43"/>
        <end position="69"/>
    </location>
</feature>
<evidence type="ECO:0000256" key="8">
    <source>
        <dbReference type="SAM" id="Phobius"/>
    </source>
</evidence>
<protein>
    <submittedName>
        <fullName evidence="11">Multidrug ABC transporter substrate-binding protein</fullName>
    </submittedName>
</protein>
<feature type="transmembrane region" description="Helical" evidence="8">
    <location>
        <begin position="398"/>
        <end position="418"/>
    </location>
</feature>
<dbReference type="PANTHER" id="PTHR30489:SF0">
    <property type="entry name" value="LIPOPROTEIN-RELEASING SYSTEM TRANSMEMBRANE PROTEIN LOLE"/>
    <property type="match status" value="1"/>
</dbReference>
<keyword evidence="7 8" id="KW-0472">Membrane</keyword>
<proteinExistence type="inferred from homology"/>
<dbReference type="Proteomes" id="UP000317717">
    <property type="component" value="Unassembled WGS sequence"/>
</dbReference>
<evidence type="ECO:0000256" key="1">
    <source>
        <dbReference type="ARBA" id="ARBA00004651"/>
    </source>
</evidence>
<comment type="caution">
    <text evidence="11">The sequence shown here is derived from an EMBL/GenBank/DDBJ whole genome shotgun (WGS) entry which is preliminary data.</text>
</comment>
<name>A0A4Y3J206_ACIPI</name>
<evidence type="ECO:0000256" key="2">
    <source>
        <dbReference type="ARBA" id="ARBA00005236"/>
    </source>
</evidence>
<dbReference type="PANTHER" id="PTHR30489">
    <property type="entry name" value="LIPOPROTEIN-RELEASING SYSTEM TRANSMEMBRANE PROTEIN LOLE"/>
    <property type="match status" value="1"/>
</dbReference>
<keyword evidence="5 8" id="KW-0812">Transmembrane</keyword>
<accession>A0A4Y3J206</accession>
<dbReference type="GO" id="GO:0042953">
    <property type="term" value="P:lipoprotein transport"/>
    <property type="evidence" value="ECO:0007669"/>
    <property type="project" value="InterPro"/>
</dbReference>
<evidence type="ECO:0000256" key="6">
    <source>
        <dbReference type="ARBA" id="ARBA00022989"/>
    </source>
</evidence>
<dbReference type="Pfam" id="PF02687">
    <property type="entry name" value="FtsX"/>
    <property type="match status" value="1"/>
</dbReference>
<keyword evidence="6 8" id="KW-1133">Transmembrane helix</keyword>
<dbReference type="Pfam" id="PF12704">
    <property type="entry name" value="MacB_PCD"/>
    <property type="match status" value="1"/>
</dbReference>
<feature type="transmembrane region" description="Helical" evidence="8">
    <location>
        <begin position="338"/>
        <end position="362"/>
    </location>
</feature>
<dbReference type="GO" id="GO:0044874">
    <property type="term" value="P:lipoprotein localization to outer membrane"/>
    <property type="evidence" value="ECO:0007669"/>
    <property type="project" value="TreeGrafter"/>
</dbReference>
<sequence length="432" mass="47189">MWVQFDINILYFPSMTLDLEGMFKPISLYIGLRYTRARRSNHFISFIALVSMVGLTLGVAVLITVLSVMNGFDRELKNRVLGMVPQATVSSTQILTDWPELVKRVEHHPHVTGVAPFTQLQGMLTAQGQVAGIMVTGIDPKYEKNVSIIQNHIVAGSLDSLKKGEFGIVLGKDMADSLGLRLNDSVTLVLPEATPSPAGVVPRFKRFKVVGIFSVGAEVDSMVGYIALYDASTLLRLPDGAQGVRLKLDDIFAAPQVADDLVKSLPSNFYATNWTYTHGNLFNAIQMEKTLVGLLLVLIIVVAAFNIVSSLVMVVTDKKSDIAILRTLGASPSMITKIFMVQGTVIGVIGTVAGTVLGVILALTISDIISWFNNVLGLNLFDAYFVHYLPSYLRWQDVTIIVIVSLLLSFLATIYPALRAAKVQPAEALRYE</sequence>
<evidence type="ECO:0000256" key="3">
    <source>
        <dbReference type="ARBA" id="ARBA00022448"/>
    </source>
</evidence>
<evidence type="ECO:0000259" key="9">
    <source>
        <dbReference type="Pfam" id="PF02687"/>
    </source>
</evidence>
<feature type="domain" description="MacB-like periplasmic core" evidence="10">
    <location>
        <begin position="49"/>
        <end position="261"/>
    </location>
</feature>
<dbReference type="InterPro" id="IPR025857">
    <property type="entry name" value="MacB_PCD"/>
</dbReference>
<evidence type="ECO:0000256" key="5">
    <source>
        <dbReference type="ARBA" id="ARBA00022692"/>
    </source>
</evidence>
<keyword evidence="3" id="KW-0813">Transport</keyword>
<evidence type="ECO:0000256" key="7">
    <source>
        <dbReference type="ARBA" id="ARBA00023136"/>
    </source>
</evidence>
<evidence type="ECO:0000259" key="10">
    <source>
        <dbReference type="Pfam" id="PF12704"/>
    </source>
</evidence>
<organism evidence="11 12">
    <name type="scientific">Acinetobacter pittii</name>
    <name type="common">Acinetobacter genomosp. 3</name>
    <dbReference type="NCBI Taxonomy" id="48296"/>
    <lineage>
        <taxon>Bacteria</taxon>
        <taxon>Pseudomonadati</taxon>
        <taxon>Pseudomonadota</taxon>
        <taxon>Gammaproteobacteria</taxon>
        <taxon>Moraxellales</taxon>
        <taxon>Moraxellaceae</taxon>
        <taxon>Acinetobacter</taxon>
        <taxon>Acinetobacter calcoaceticus/baumannii complex</taxon>
    </lineage>
</organism>
<dbReference type="InterPro" id="IPR003838">
    <property type="entry name" value="ABC3_permease_C"/>
</dbReference>
<evidence type="ECO:0000313" key="12">
    <source>
        <dbReference type="Proteomes" id="UP000317717"/>
    </source>
</evidence>
<dbReference type="InterPro" id="IPR051447">
    <property type="entry name" value="Lipoprotein-release_system"/>
</dbReference>
<dbReference type="EMBL" id="BJLJ01000001">
    <property type="protein sequence ID" value="GEA65931.1"/>
    <property type="molecule type" value="Genomic_DNA"/>
</dbReference>
<dbReference type="AlphaFoldDB" id="A0A4Y3J206"/>
<evidence type="ECO:0000313" key="11">
    <source>
        <dbReference type="EMBL" id="GEA65931.1"/>
    </source>
</evidence>
<comment type="similarity">
    <text evidence="2">Belongs to the ABC-4 integral membrane protein family. LolC/E subfamily.</text>
</comment>
<dbReference type="GO" id="GO:0098797">
    <property type="term" value="C:plasma membrane protein complex"/>
    <property type="evidence" value="ECO:0007669"/>
    <property type="project" value="TreeGrafter"/>
</dbReference>
<dbReference type="NCBIfam" id="TIGR02212">
    <property type="entry name" value="lolCE"/>
    <property type="match status" value="1"/>
</dbReference>
<evidence type="ECO:0000256" key="4">
    <source>
        <dbReference type="ARBA" id="ARBA00022475"/>
    </source>
</evidence>
<reference evidence="11 12" key="1">
    <citation type="submission" date="2019-06" db="EMBL/GenBank/DDBJ databases">
        <title>Whole genome shotgun sequence of Acinetobacter pittii NBRC 110514.</title>
        <authorList>
            <person name="Hosoyama A."/>
            <person name="Uohara A."/>
            <person name="Ohji S."/>
            <person name="Ichikawa N."/>
        </authorList>
    </citation>
    <scope>NUCLEOTIDE SEQUENCE [LARGE SCALE GENOMIC DNA]</scope>
    <source>
        <strain evidence="11 12">NBRC 110514</strain>
    </source>
</reference>
<gene>
    <name evidence="11" type="primary">lolC</name>
    <name evidence="11" type="ORF">PA3_00890</name>
</gene>
<comment type="subcellular location">
    <subcellularLocation>
        <location evidence="1">Cell membrane</location>
        <topology evidence="1">Multi-pass membrane protein</topology>
    </subcellularLocation>
</comment>
<dbReference type="InterPro" id="IPR011925">
    <property type="entry name" value="LolCE_TM"/>
</dbReference>
<feature type="transmembrane region" description="Helical" evidence="8">
    <location>
        <begin position="291"/>
        <end position="317"/>
    </location>
</feature>
<keyword evidence="4" id="KW-1003">Cell membrane</keyword>
<feature type="domain" description="ABC3 transporter permease C-terminal" evidence="9">
    <location>
        <begin position="294"/>
        <end position="425"/>
    </location>
</feature>